<protein>
    <submittedName>
        <fullName evidence="2">Carboxyvinyl-carboxyphosphonate phosphorylmutase</fullName>
    </submittedName>
</protein>
<reference evidence="2 3" key="1">
    <citation type="journal article" date="2010" name="Nature">
        <title>The Ectocarpus genome and the independent evolution of multicellularity in brown algae.</title>
        <authorList>
            <person name="Cock J.M."/>
            <person name="Sterck L."/>
            <person name="Rouze P."/>
            <person name="Scornet D."/>
            <person name="Allen A.E."/>
            <person name="Amoutzias G."/>
            <person name="Anthouard V."/>
            <person name="Artiguenave F."/>
            <person name="Aury J.M."/>
            <person name="Badger J.H."/>
            <person name="Beszteri B."/>
            <person name="Billiau K."/>
            <person name="Bonnet E."/>
            <person name="Bothwell J.H."/>
            <person name="Bowler C."/>
            <person name="Boyen C."/>
            <person name="Brownlee C."/>
            <person name="Carrano C.J."/>
            <person name="Charrier B."/>
            <person name="Cho G.Y."/>
            <person name="Coelho S.M."/>
            <person name="Collen J."/>
            <person name="Corre E."/>
            <person name="Da Silva C."/>
            <person name="Delage L."/>
            <person name="Delaroque N."/>
            <person name="Dittami S.M."/>
            <person name="Doulbeau S."/>
            <person name="Elias M."/>
            <person name="Farnham G."/>
            <person name="Gachon C.M."/>
            <person name="Gschloessl B."/>
            <person name="Heesch S."/>
            <person name="Jabbari K."/>
            <person name="Jubin C."/>
            <person name="Kawai H."/>
            <person name="Kimura K."/>
            <person name="Kloareg B."/>
            <person name="Kupper F.C."/>
            <person name="Lang D."/>
            <person name="Le Bail A."/>
            <person name="Leblanc C."/>
            <person name="Lerouge P."/>
            <person name="Lohr M."/>
            <person name="Lopez P.J."/>
            <person name="Martens C."/>
            <person name="Maumus F."/>
            <person name="Michel G."/>
            <person name="Miranda-Saavedra D."/>
            <person name="Morales J."/>
            <person name="Moreau H."/>
            <person name="Motomura T."/>
            <person name="Nagasato C."/>
            <person name="Napoli C.A."/>
            <person name="Nelson D.R."/>
            <person name="Nyvall-Collen P."/>
            <person name="Peters A.F."/>
            <person name="Pommier C."/>
            <person name="Potin P."/>
            <person name="Poulain J."/>
            <person name="Quesneville H."/>
            <person name="Read B."/>
            <person name="Rensing S.A."/>
            <person name="Ritter A."/>
            <person name="Rousvoal S."/>
            <person name="Samanta M."/>
            <person name="Samson G."/>
            <person name="Schroeder D.C."/>
            <person name="Segurens B."/>
            <person name="Strittmatter M."/>
            <person name="Tonon T."/>
            <person name="Tregear J.W."/>
            <person name="Valentin K."/>
            <person name="von Dassow P."/>
            <person name="Yamagishi T."/>
            <person name="Van de Peer Y."/>
            <person name="Wincker P."/>
        </authorList>
    </citation>
    <scope>NUCLEOTIDE SEQUENCE [LARGE SCALE GENOMIC DNA]</scope>
    <source>
        <strain evidence="3">Ec32 / CCAP1310/4</strain>
    </source>
</reference>
<dbReference type="PANTHER" id="PTHR42905">
    <property type="entry name" value="PHOSPHOENOLPYRUVATE CARBOXYLASE"/>
    <property type="match status" value="1"/>
</dbReference>
<evidence type="ECO:0000256" key="1">
    <source>
        <dbReference type="SAM" id="SignalP"/>
    </source>
</evidence>
<dbReference type="Proteomes" id="UP000002630">
    <property type="component" value="Linkage Group LG02"/>
</dbReference>
<dbReference type="EMBL" id="FN648486">
    <property type="protein sequence ID" value="CBJ25471.1"/>
    <property type="molecule type" value="Genomic_DNA"/>
</dbReference>
<feature type="signal peptide" evidence="1">
    <location>
        <begin position="1"/>
        <end position="23"/>
    </location>
</feature>
<accession>D7FVV1</accession>
<evidence type="ECO:0000313" key="3">
    <source>
        <dbReference type="Proteomes" id="UP000002630"/>
    </source>
</evidence>
<dbReference type="InParanoid" id="D7FVV1"/>
<evidence type="ECO:0000313" key="2">
    <source>
        <dbReference type="EMBL" id="CBJ25471.1"/>
    </source>
</evidence>
<dbReference type="CDD" id="cd00377">
    <property type="entry name" value="ICL_PEPM"/>
    <property type="match status" value="1"/>
</dbReference>
<dbReference type="Pfam" id="PF13714">
    <property type="entry name" value="PEP_mutase"/>
    <property type="match status" value="1"/>
</dbReference>
<dbReference type="OMA" id="QFVICAR"/>
<name>D7FVV1_ECTSI</name>
<gene>
    <name evidence="2" type="ORF">Esi_0003_0046</name>
</gene>
<dbReference type="PANTHER" id="PTHR42905:SF2">
    <property type="entry name" value="PHOSPHOENOLPYRUVATE CARBOXYLASE FAMILY PROTEIN"/>
    <property type="match status" value="1"/>
</dbReference>
<dbReference type="InterPro" id="IPR015813">
    <property type="entry name" value="Pyrv/PenolPyrv_kinase-like_dom"/>
</dbReference>
<sequence length="351" mass="37719">MSSCNTLPLLLVLVSICALRVKALLPSTLTSGSLPFGRVHHGGCSSSRRTISKAGAGTAMSSAKTSSAADKLRDLLSRPEILTMPCCYDGLTARLVEDAGFPLTFMTGFGVSGAHGLPDTQLLSYAEMLASATNICATLRDIPCIGDGDTGYGNSVNVKRTVKGYAQVGMAGIMIEDQVAPKRCGHTKGKTVVGREEAYSRVRAACDARDEGADILIMARTDARAGLGLEEALERCKEFRKIGADITFLEAPQSEEEMRRYCQEVDGPKLANMLEFGKTPILPPVELEKMGYAIAAYPLSLLSASIKAMNSTLERLKAGEPLDDLLEGFEEVQRVVGFRDYDSTAEKYKID</sequence>
<keyword evidence="1" id="KW-0732">Signal</keyword>
<keyword evidence="3" id="KW-1185">Reference proteome</keyword>
<dbReference type="SUPFAM" id="SSF51621">
    <property type="entry name" value="Phosphoenolpyruvate/pyruvate domain"/>
    <property type="match status" value="1"/>
</dbReference>
<dbReference type="GO" id="GO:0003824">
    <property type="term" value="F:catalytic activity"/>
    <property type="evidence" value="ECO:0007669"/>
    <property type="project" value="InterPro"/>
</dbReference>
<dbReference type="AlphaFoldDB" id="D7FVV1"/>
<feature type="chain" id="PRO_5003095946" evidence="1">
    <location>
        <begin position="24"/>
        <end position="351"/>
    </location>
</feature>
<dbReference type="Gene3D" id="3.20.20.60">
    <property type="entry name" value="Phosphoenolpyruvate-binding domains"/>
    <property type="match status" value="1"/>
</dbReference>
<dbReference type="OrthoDB" id="1923844at2759"/>
<dbReference type="eggNOG" id="KOG1260">
    <property type="taxonomic scope" value="Eukaryota"/>
</dbReference>
<dbReference type="InterPro" id="IPR040442">
    <property type="entry name" value="Pyrv_kinase-like_dom_sf"/>
</dbReference>
<proteinExistence type="predicted"/>
<organism evidence="2 3">
    <name type="scientific">Ectocarpus siliculosus</name>
    <name type="common">Brown alga</name>
    <name type="synonym">Conferva siliculosa</name>
    <dbReference type="NCBI Taxonomy" id="2880"/>
    <lineage>
        <taxon>Eukaryota</taxon>
        <taxon>Sar</taxon>
        <taxon>Stramenopiles</taxon>
        <taxon>Ochrophyta</taxon>
        <taxon>PX clade</taxon>
        <taxon>Phaeophyceae</taxon>
        <taxon>Ectocarpales</taxon>
        <taxon>Ectocarpaceae</taxon>
        <taxon>Ectocarpus</taxon>
    </lineage>
</organism>
<dbReference type="EMBL" id="FN649727">
    <property type="protein sequence ID" value="CBJ25471.1"/>
    <property type="molecule type" value="Genomic_DNA"/>
</dbReference>
<dbReference type="InterPro" id="IPR039556">
    <property type="entry name" value="ICL/PEPM"/>
</dbReference>
<dbReference type="STRING" id="2880.D7FVV1"/>